<feature type="domain" description="Carrier" evidence="6">
    <location>
        <begin position="1591"/>
        <end position="1667"/>
    </location>
</feature>
<keyword evidence="8" id="KW-1185">Reference proteome</keyword>
<dbReference type="Gene3D" id="3.30.559.10">
    <property type="entry name" value="Chloramphenicol acetyltransferase-like domain"/>
    <property type="match status" value="3"/>
</dbReference>
<dbReference type="GO" id="GO:0044550">
    <property type="term" value="P:secondary metabolite biosynthetic process"/>
    <property type="evidence" value="ECO:0007669"/>
    <property type="project" value="TreeGrafter"/>
</dbReference>
<dbReference type="InterPro" id="IPR006162">
    <property type="entry name" value="Ppantetheine_attach_site"/>
</dbReference>
<dbReference type="PROSITE" id="PS00455">
    <property type="entry name" value="AMP_BINDING"/>
    <property type="match status" value="2"/>
</dbReference>
<evidence type="ECO:0000256" key="1">
    <source>
        <dbReference type="ARBA" id="ARBA00004924"/>
    </source>
</evidence>
<feature type="non-terminal residue" evidence="7">
    <location>
        <position position="2820"/>
    </location>
</feature>
<evidence type="ECO:0000256" key="4">
    <source>
        <dbReference type="ARBA" id="ARBA00022598"/>
    </source>
</evidence>
<dbReference type="GO" id="GO:0043041">
    <property type="term" value="P:amino acid activation for nonribosomal peptide biosynthetic process"/>
    <property type="evidence" value="ECO:0007669"/>
    <property type="project" value="TreeGrafter"/>
</dbReference>
<dbReference type="Gene3D" id="1.10.1200.10">
    <property type="entry name" value="ACP-like"/>
    <property type="match status" value="2"/>
</dbReference>
<dbReference type="Gene3D" id="3.40.50.980">
    <property type="match status" value="1"/>
</dbReference>
<dbReference type="Gene3D" id="3.30.300.30">
    <property type="match status" value="2"/>
</dbReference>
<dbReference type="GO" id="GO:0005737">
    <property type="term" value="C:cytoplasm"/>
    <property type="evidence" value="ECO:0007669"/>
    <property type="project" value="TreeGrafter"/>
</dbReference>
<dbReference type="Pfam" id="PF00550">
    <property type="entry name" value="PP-binding"/>
    <property type="match status" value="3"/>
</dbReference>
<feature type="domain" description="Carrier" evidence="6">
    <location>
        <begin position="2141"/>
        <end position="2214"/>
    </location>
</feature>
<comment type="caution">
    <text evidence="7">The sequence shown here is derived from an EMBL/GenBank/DDBJ whole genome shotgun (WGS) entry which is preliminary data.</text>
</comment>
<dbReference type="SMART" id="SM00823">
    <property type="entry name" value="PKS_PP"/>
    <property type="match status" value="2"/>
</dbReference>
<dbReference type="InterPro" id="IPR010071">
    <property type="entry name" value="AA_adenyl_dom"/>
</dbReference>
<dbReference type="InterPro" id="IPR045851">
    <property type="entry name" value="AMP-bd_C_sf"/>
</dbReference>
<evidence type="ECO:0000256" key="5">
    <source>
        <dbReference type="ARBA" id="ARBA00029454"/>
    </source>
</evidence>
<proteinExistence type="inferred from homology"/>
<dbReference type="InterPro" id="IPR000873">
    <property type="entry name" value="AMP-dep_synth/lig_dom"/>
</dbReference>
<dbReference type="PROSITE" id="PS50075">
    <property type="entry name" value="CARRIER"/>
    <property type="match status" value="2"/>
</dbReference>
<keyword evidence="2" id="KW-0596">Phosphopantetheine</keyword>
<gene>
    <name evidence="7" type="ORF">FLONG3_8998</name>
</gene>
<protein>
    <submittedName>
        <fullName evidence="7">Nonribosomal peptide synthetase</fullName>
    </submittedName>
</protein>
<dbReference type="PANTHER" id="PTHR45527">
    <property type="entry name" value="NONRIBOSOMAL PEPTIDE SYNTHETASE"/>
    <property type="match status" value="1"/>
</dbReference>
<comment type="similarity">
    <text evidence="5">Belongs to the NRP synthetase family.</text>
</comment>
<dbReference type="Pfam" id="PF00501">
    <property type="entry name" value="AMP-binding"/>
    <property type="match status" value="3"/>
</dbReference>
<keyword evidence="4" id="KW-0436">Ligase</keyword>
<keyword evidence="3" id="KW-0597">Phosphoprotein</keyword>
<name>A0A395S0W6_9HYPO</name>
<dbReference type="SUPFAM" id="SSF52777">
    <property type="entry name" value="CoA-dependent acyltransferases"/>
    <property type="match status" value="6"/>
</dbReference>
<dbReference type="InterPro" id="IPR001242">
    <property type="entry name" value="Condensation_dom"/>
</dbReference>
<dbReference type="CDD" id="cd05918">
    <property type="entry name" value="A_NRPS_SidN3_like"/>
    <property type="match status" value="1"/>
</dbReference>
<dbReference type="GO" id="GO:0031177">
    <property type="term" value="F:phosphopantetheine binding"/>
    <property type="evidence" value="ECO:0007669"/>
    <property type="project" value="InterPro"/>
</dbReference>
<dbReference type="PANTHER" id="PTHR45527:SF1">
    <property type="entry name" value="FATTY ACID SYNTHASE"/>
    <property type="match status" value="1"/>
</dbReference>
<dbReference type="GO" id="GO:0016874">
    <property type="term" value="F:ligase activity"/>
    <property type="evidence" value="ECO:0007669"/>
    <property type="project" value="UniProtKB-KW"/>
</dbReference>
<dbReference type="Gene3D" id="3.40.50.12780">
    <property type="entry name" value="N-terminal domain of ligase-like"/>
    <property type="match status" value="2"/>
</dbReference>
<dbReference type="InterPro" id="IPR020806">
    <property type="entry name" value="PKS_PP-bd"/>
</dbReference>
<comment type="pathway">
    <text evidence="1">Siderophore biosynthesis.</text>
</comment>
<dbReference type="Pfam" id="PF00668">
    <property type="entry name" value="Condensation"/>
    <property type="match status" value="3"/>
</dbReference>
<dbReference type="InterPro" id="IPR042099">
    <property type="entry name" value="ANL_N_sf"/>
</dbReference>
<organism evidence="7 8">
    <name type="scientific">Fusarium longipes</name>
    <dbReference type="NCBI Taxonomy" id="694270"/>
    <lineage>
        <taxon>Eukaryota</taxon>
        <taxon>Fungi</taxon>
        <taxon>Dikarya</taxon>
        <taxon>Ascomycota</taxon>
        <taxon>Pezizomycotina</taxon>
        <taxon>Sordariomycetes</taxon>
        <taxon>Hypocreomycetidae</taxon>
        <taxon>Hypocreales</taxon>
        <taxon>Nectriaceae</taxon>
        <taxon>Fusarium</taxon>
    </lineage>
</organism>
<dbReference type="InterPro" id="IPR009081">
    <property type="entry name" value="PP-bd_ACP"/>
</dbReference>
<dbReference type="PROSITE" id="PS00012">
    <property type="entry name" value="PHOSPHOPANTETHEINE"/>
    <property type="match status" value="2"/>
</dbReference>
<dbReference type="InterPro" id="IPR023213">
    <property type="entry name" value="CAT-like_dom_sf"/>
</dbReference>
<dbReference type="FunFam" id="3.40.50.12780:FF:000024">
    <property type="entry name" value="Nonribosomal siderophore peptide synthase SidC"/>
    <property type="match status" value="1"/>
</dbReference>
<dbReference type="FunFam" id="3.30.300.30:FF:000015">
    <property type="entry name" value="Nonribosomal peptide synthase SidD"/>
    <property type="match status" value="1"/>
</dbReference>
<reference evidence="7 8" key="1">
    <citation type="journal article" date="2018" name="PLoS Pathog.">
        <title>Evolution of structural diversity of trichothecenes, a family of toxins produced by plant pathogenic and entomopathogenic fungi.</title>
        <authorList>
            <person name="Proctor R.H."/>
            <person name="McCormick S.P."/>
            <person name="Kim H.S."/>
            <person name="Cardoza R.E."/>
            <person name="Stanley A.M."/>
            <person name="Lindo L."/>
            <person name="Kelly A."/>
            <person name="Brown D.W."/>
            <person name="Lee T."/>
            <person name="Vaughan M.M."/>
            <person name="Alexander N.J."/>
            <person name="Busman M."/>
            <person name="Gutierrez S."/>
        </authorList>
    </citation>
    <scope>NUCLEOTIDE SEQUENCE [LARGE SCALE GENOMIC DNA]</scope>
    <source>
        <strain evidence="7 8">NRRL 20695</strain>
    </source>
</reference>
<evidence type="ECO:0000313" key="7">
    <source>
        <dbReference type="EMBL" id="RGP65974.1"/>
    </source>
</evidence>
<dbReference type="FunFam" id="3.40.50.980:FF:000001">
    <property type="entry name" value="Non-ribosomal peptide synthetase"/>
    <property type="match status" value="2"/>
</dbReference>
<dbReference type="OrthoDB" id="416786at2759"/>
<dbReference type="SUPFAM" id="SSF47336">
    <property type="entry name" value="ACP-like"/>
    <property type="match status" value="3"/>
</dbReference>
<sequence length="2820" mass="312115">MELTELSIINAQATRQPGLNLLHQLVKPPSQHIALDYMGNNQRVAFTYDQLHEAAASVASRIIKTVGSAQGQFVVPVLIHQSPSLYISLLAILKAGGAFCPLNVDAPPERVKFILGDVAASVVLVSEELVSAIPKDISATVIIIDEAEDQKDTLQSLSTEVNFRVPKPEDLAYVMYTSGSTGTPKGVGISHDAATQALIAHDRHIPSFSRFLQFAAPTFDVSVFEIFFPFFRGVTLVSVRRIEMLDDLPGVLRAMEVDACELTPTVAGSLLRTRANAPALKVLLTIGEMLNAPVVEEFGGDENRPSMLWAMYGPTEATIHCTLQADFSSDSPTGNIGVPLDTVSCFVIEIPEAHGDQSEIKILPRGEVGELAVGGHQLATGYINRPEQTNSVFVDSPFGRIYRTGDKARLLPNGKLECFGRLSDGQVKLRGQRMELGEVEQAVLRTSGCHSAVASVVGSILVVFCAVDVGVTEDAILKQCGDWLPQYMVPGEVVLMSGFPRLPSGKVDRKRLKAEYEEHKAGMSKGIEDSEPMDEFESGLMTVVSRVMNFKINKSTPLAAIGMDSLNAIKLASSLRNAGYGIDTTILLNTKTVSDIVFAARKQIQNQTVNSLPVSTNLSIDFSRVLQQNTTLAGMDGLIEDIVPCTPLQAAMLAETSRSPTAYCNQIELTIPLSYSVSQIAKSFVQLSRNNAILRSGFAIADGRFVILIYKELRPEQIKVVDQVQSGFSLSSPQEFYSPMSIQIQRDPVDEKSRILLQIHHSLYDGWSMDILLSEWSKMFLQDTVSKHASSFREVVNFYHHQRTSDDARAFWTENLSGWKQTPLPKLCNKILHTSEVLSFRRPMLLSRSRVVNEAQKNGFSPQILFQASLALLWTSITGVRDITIGSVTSGRTIPVADIEQIVGPCIASLPVRIDFDKISVGLDLLHSLHSSNRKIMQHCTVSLSEVKKLAGLQPGESLYDVLFVYQESLVSLQRAHGVVEEVTHLDRSETPILFEVEPTGGGFTVQVTYHAAVMPSNTVQHMVDQFEALANSILERPTQDITRVLRGIGCTPSIDNINASRPQRVPDLARLFEDIVHQSPDADALLFFSSLKATSRAIWSFRELNDYANQIAHYLQSCGIRVGQVVAVVMEKSPVLYASILAVIKCGGAYLPILPSTPVARTHEILVQAEIEYCLVDDTSSGQLSSMPGLSKIIVKTDSINGFLTSNLNTEVDGSRIAYVIYTSGTTGTPKGVAVQQQSIVANIEHLEATYPNSSSSQGRLLQACSQAFDVSVFEIFYTWCAGMCLCSGTNDTILEDIERSIRDLEITHLSMTPTVAALVNPSNVPSVNFLVTAGEPMTHAVHNKWCRQLWQGYGPSETTNICTVKKMAADDHIEHLGHVFPNTSVVILFPETLDTVPLNWVGEFCFGGAQVAQGYLNMPELTTQKFIQHPQYGRLYRSGDMGRMLSDGSLIILGRIDDQVKLRGQRIEIGEINSTVTMAGFASSATTILVQREESSVKQLALFFVPQLDRSEFRVLEVDNETQRTLAAHLQSRLPRYMVPSYIVPISSMPITVSGKVDKRRLDACFNTLDRHYLEKVSRLAGDVADENDWCPLDLVISEAIKESVTGSVSSFGRWTPFTVLGVDSISAIDLARVLGFKLGTRVAVSDILRNPTIAQLARNLEKKTSHDDTALVDAQSEFFPVTFTSAMEELFTRESKTIKDILPCTPLQEAMLSRGQRGYFNKVLLRLEAESGTIRSCWDVMSKRHDILRTCFATTTDSRHAIAQIILEDWEIPWRTFDIDEPSFDGAIEEHLKSLPDPVNSMTPPVSLALLRYRGSAFLSFICHHALYDGVAMERLLKEVEALAVGQVLPPPVSYKEFLRISTNLPNDTEEFWQQHFRGYRASSIFVQSNSSEIDQSTYTTSLDIPLTDLQGRLRELGTTLLSVCQASWAIVLAMANQKSDVCFGNVMSGRTLDIDGLERLVAPCFNTIPIRVDLPTTSSNIDMVKHLQQLNTDLLMYQFTPLRLIQRSINRTGKHIFDTLLLLQKPLQDIDQSVWTLEGDSGDMDIPLVCEVVPCPGLNSLAINLHRDMSIVTEDVASAMADVFKVILKAIMSAPNSTPMTAADLPDSLQSILQQLEPRHEKKENRVLIPDGDEEWSGIELEVRQVLAELSGMRDQQIQRRTTIFQLGLDSINAVQVASILRQRGFVVSASDVIECPSCSKIAAKLLENRSKTGSEDVKRYDLDRFSHQVYPEVVDRVPKIEAIESVLPCTPLQSAMLASFVQSGGENYLNAMEYTVADEISIATLEKAWQLLHERYLMLRTGFVPVQHPDASFAMVVYAPRSIQKPLRVTELGGDKVSSLLQLKADVSKSVLSALHQPPWTVVLAQASHHMSMKLVIHHALYDAFGLHVMLDDLSRLVKSEQLPPVLRIEPAVRTILSNSLNGQGSEKAFWEAKASSTVVNKFPLMTPLRIERRCMSTETTMATLSFTELKHFTQASNVTIQAVIQAAWTRVLSSYLGENSVVFGVTLSGRIMDETRDVVFPCLNTVPIVASNVPSNSDLVNYMMKYNQHLHKHQFSPLGKVQKWLGHPASPVFDTLIAYQKLPDAKRSSLPWKLVKDEARVEYAVSLEIEPTENDDIRLCITYYDDVLPHEQAQLLMKQFDASLSHIASNNDACEDEAFHLSPALYSILPPSHPELDAPVQFLHQFVELGAVVHPNKLALEFVTAFEGDMCVKQQWDYRQFNVMGNKVANMLHEKLSPGSIVAIHFEKCPEAYFSILGILKAGCSFVALDPSAPKARKQFIVEDSKAPCLITRRSEDLDFEANTLVLEVQVFRT</sequence>
<dbReference type="InterPro" id="IPR020845">
    <property type="entry name" value="AMP-binding_CS"/>
</dbReference>
<evidence type="ECO:0000259" key="6">
    <source>
        <dbReference type="PROSITE" id="PS50075"/>
    </source>
</evidence>
<dbReference type="Proteomes" id="UP000266234">
    <property type="component" value="Unassembled WGS sequence"/>
</dbReference>
<dbReference type="EMBL" id="PXOG01000227">
    <property type="protein sequence ID" value="RGP65974.1"/>
    <property type="molecule type" value="Genomic_DNA"/>
</dbReference>
<accession>A0A395S0W6</accession>
<evidence type="ECO:0000313" key="8">
    <source>
        <dbReference type="Proteomes" id="UP000266234"/>
    </source>
</evidence>
<dbReference type="InterPro" id="IPR036736">
    <property type="entry name" value="ACP-like_sf"/>
</dbReference>
<dbReference type="CDD" id="cd19542">
    <property type="entry name" value="CT_NRPS-like"/>
    <property type="match status" value="1"/>
</dbReference>
<dbReference type="Gene3D" id="3.30.559.30">
    <property type="entry name" value="Nonribosomal peptide synthetase, condensation domain"/>
    <property type="match status" value="3"/>
</dbReference>
<dbReference type="NCBIfam" id="TIGR01733">
    <property type="entry name" value="AA-adenyl-dom"/>
    <property type="match status" value="2"/>
</dbReference>
<evidence type="ECO:0000256" key="2">
    <source>
        <dbReference type="ARBA" id="ARBA00022450"/>
    </source>
</evidence>
<evidence type="ECO:0000256" key="3">
    <source>
        <dbReference type="ARBA" id="ARBA00022553"/>
    </source>
</evidence>
<dbReference type="SUPFAM" id="SSF56801">
    <property type="entry name" value="Acetyl-CoA synthetase-like"/>
    <property type="match status" value="3"/>
</dbReference>
<dbReference type="STRING" id="694270.A0A395S0W6"/>